<name>A0A3G5AEN9_9VIRU</name>
<gene>
    <name evidence="1" type="ORF">Satyrvirus28_8</name>
</gene>
<dbReference type="EMBL" id="MK072464">
    <property type="protein sequence ID" value="AYV85650.1"/>
    <property type="molecule type" value="Genomic_DNA"/>
</dbReference>
<sequence length="149" mass="17513">MDSQLNQIIDAHLKILKKIEILEAKVPAIMDVYNGSFRWLQDRLLDRVSVPEFNKFFALMKDCINSRLESNIEIEKIRIQFSSDIDFLKRFPEDRRIPEILECASRSLDHISALRCRLANINEDIKAVNENIGLLVKKNPDLRYCRRIL</sequence>
<proteinExistence type="predicted"/>
<evidence type="ECO:0000313" key="1">
    <source>
        <dbReference type="EMBL" id="AYV85650.1"/>
    </source>
</evidence>
<protein>
    <submittedName>
        <fullName evidence="1">Uncharacterized protein</fullName>
    </submittedName>
</protein>
<reference evidence="1" key="1">
    <citation type="submission" date="2018-10" db="EMBL/GenBank/DDBJ databases">
        <title>Hidden diversity of soil giant viruses.</title>
        <authorList>
            <person name="Schulz F."/>
            <person name="Alteio L."/>
            <person name="Goudeau D."/>
            <person name="Ryan E.M."/>
            <person name="Malmstrom R.R."/>
            <person name="Blanchard J."/>
            <person name="Woyke T."/>
        </authorList>
    </citation>
    <scope>NUCLEOTIDE SEQUENCE</scope>
    <source>
        <strain evidence="1">SAV1</strain>
    </source>
</reference>
<accession>A0A3G5AEN9</accession>
<organism evidence="1">
    <name type="scientific">Satyrvirus sp</name>
    <dbReference type="NCBI Taxonomy" id="2487771"/>
    <lineage>
        <taxon>Viruses</taxon>
        <taxon>Varidnaviria</taxon>
        <taxon>Bamfordvirae</taxon>
        <taxon>Nucleocytoviricota</taxon>
        <taxon>Megaviricetes</taxon>
        <taxon>Imitervirales</taxon>
        <taxon>Mimiviridae</taxon>
        <taxon>Megamimivirinae</taxon>
    </lineage>
</organism>